<reference evidence="1" key="1">
    <citation type="journal article" date="2015" name="Nature">
        <title>Complex archaea that bridge the gap between prokaryotes and eukaryotes.</title>
        <authorList>
            <person name="Spang A."/>
            <person name="Saw J.H."/>
            <person name="Jorgensen S.L."/>
            <person name="Zaremba-Niedzwiedzka K."/>
            <person name="Martijn J."/>
            <person name="Lind A.E."/>
            <person name="van Eijk R."/>
            <person name="Schleper C."/>
            <person name="Guy L."/>
            <person name="Ettema T.J."/>
        </authorList>
    </citation>
    <scope>NUCLEOTIDE SEQUENCE</scope>
</reference>
<sequence>THKYIYLFKNVWGVFSRYLKDLFRCNKRGFLEYQEYKNKVAFLDYFYFQQNTRKQNIRNLEPIGKGVLEWNKKF</sequence>
<proteinExistence type="predicted"/>
<gene>
    <name evidence="1" type="ORF">LCGC14_3139850</name>
</gene>
<comment type="caution">
    <text evidence="1">The sequence shown here is derived from an EMBL/GenBank/DDBJ whole genome shotgun (WGS) entry which is preliminary data.</text>
</comment>
<feature type="non-terminal residue" evidence="1">
    <location>
        <position position="1"/>
    </location>
</feature>
<dbReference type="EMBL" id="LAZR01068798">
    <property type="protein sequence ID" value="KKK48964.1"/>
    <property type="molecule type" value="Genomic_DNA"/>
</dbReference>
<organism evidence="1">
    <name type="scientific">marine sediment metagenome</name>
    <dbReference type="NCBI Taxonomy" id="412755"/>
    <lineage>
        <taxon>unclassified sequences</taxon>
        <taxon>metagenomes</taxon>
        <taxon>ecological metagenomes</taxon>
    </lineage>
</organism>
<evidence type="ECO:0000313" key="1">
    <source>
        <dbReference type="EMBL" id="KKK48964.1"/>
    </source>
</evidence>
<name>A0A0F8Y467_9ZZZZ</name>
<dbReference type="AlphaFoldDB" id="A0A0F8Y467"/>
<protein>
    <submittedName>
        <fullName evidence="1">Uncharacterized protein</fullName>
    </submittedName>
</protein>
<accession>A0A0F8Y467</accession>